<dbReference type="EMBL" id="QPFP01000001">
    <property type="protein sequence ID" value="TEB40214.1"/>
    <property type="molecule type" value="Genomic_DNA"/>
</dbReference>
<sequence length="179" mass="19788">MALPSMTTLKVLLPTSHQAPYDDDALEILLNAPGTLKDLTTLGLSGNMSAAHIFKLLQHCASLRRLMLDLCVGEFNNLPQLASLKLRQIPLEALGKLSLLRCPRLRELSIMFGKMADGSEDVEYNDVFGRRVGSRFAAFLRGDTTSDSTLESLRIEHGIFEEDTLFKSLQPSPKDLAKT</sequence>
<dbReference type="SUPFAM" id="SSF52047">
    <property type="entry name" value="RNI-like"/>
    <property type="match status" value="1"/>
</dbReference>
<dbReference type="InterPro" id="IPR032675">
    <property type="entry name" value="LRR_dom_sf"/>
</dbReference>
<dbReference type="AlphaFoldDB" id="A0A4Y7U1Q7"/>
<gene>
    <name evidence="1" type="ORF">FA13DRAFT_1724441</name>
</gene>
<name>A0A4Y7U1Q7_COPMI</name>
<dbReference type="OrthoDB" id="3129538at2759"/>
<dbReference type="Proteomes" id="UP000298030">
    <property type="component" value="Unassembled WGS sequence"/>
</dbReference>
<organism evidence="1 2">
    <name type="scientific">Coprinellus micaceus</name>
    <name type="common">Glistening ink-cap mushroom</name>
    <name type="synonym">Coprinus micaceus</name>
    <dbReference type="NCBI Taxonomy" id="71717"/>
    <lineage>
        <taxon>Eukaryota</taxon>
        <taxon>Fungi</taxon>
        <taxon>Dikarya</taxon>
        <taxon>Basidiomycota</taxon>
        <taxon>Agaricomycotina</taxon>
        <taxon>Agaricomycetes</taxon>
        <taxon>Agaricomycetidae</taxon>
        <taxon>Agaricales</taxon>
        <taxon>Agaricineae</taxon>
        <taxon>Psathyrellaceae</taxon>
        <taxon>Coprinellus</taxon>
    </lineage>
</organism>
<evidence type="ECO:0000313" key="2">
    <source>
        <dbReference type="Proteomes" id="UP000298030"/>
    </source>
</evidence>
<dbReference type="Gene3D" id="3.80.10.10">
    <property type="entry name" value="Ribonuclease Inhibitor"/>
    <property type="match status" value="1"/>
</dbReference>
<proteinExistence type="predicted"/>
<protein>
    <recommendedName>
        <fullName evidence="3">F-box domain-containing protein</fullName>
    </recommendedName>
</protein>
<comment type="caution">
    <text evidence="1">The sequence shown here is derived from an EMBL/GenBank/DDBJ whole genome shotgun (WGS) entry which is preliminary data.</text>
</comment>
<reference evidence="1 2" key="1">
    <citation type="journal article" date="2019" name="Nat. Ecol. Evol.">
        <title>Megaphylogeny resolves global patterns of mushroom evolution.</title>
        <authorList>
            <person name="Varga T."/>
            <person name="Krizsan K."/>
            <person name="Foldi C."/>
            <person name="Dima B."/>
            <person name="Sanchez-Garcia M."/>
            <person name="Sanchez-Ramirez S."/>
            <person name="Szollosi G.J."/>
            <person name="Szarkandi J.G."/>
            <person name="Papp V."/>
            <person name="Albert L."/>
            <person name="Andreopoulos W."/>
            <person name="Angelini C."/>
            <person name="Antonin V."/>
            <person name="Barry K.W."/>
            <person name="Bougher N.L."/>
            <person name="Buchanan P."/>
            <person name="Buyck B."/>
            <person name="Bense V."/>
            <person name="Catcheside P."/>
            <person name="Chovatia M."/>
            <person name="Cooper J."/>
            <person name="Damon W."/>
            <person name="Desjardin D."/>
            <person name="Finy P."/>
            <person name="Geml J."/>
            <person name="Haridas S."/>
            <person name="Hughes K."/>
            <person name="Justo A."/>
            <person name="Karasinski D."/>
            <person name="Kautmanova I."/>
            <person name="Kiss B."/>
            <person name="Kocsube S."/>
            <person name="Kotiranta H."/>
            <person name="LaButti K.M."/>
            <person name="Lechner B.E."/>
            <person name="Liimatainen K."/>
            <person name="Lipzen A."/>
            <person name="Lukacs Z."/>
            <person name="Mihaltcheva S."/>
            <person name="Morgado L.N."/>
            <person name="Niskanen T."/>
            <person name="Noordeloos M.E."/>
            <person name="Ohm R.A."/>
            <person name="Ortiz-Santana B."/>
            <person name="Ovrebo C."/>
            <person name="Racz N."/>
            <person name="Riley R."/>
            <person name="Savchenko A."/>
            <person name="Shiryaev A."/>
            <person name="Soop K."/>
            <person name="Spirin V."/>
            <person name="Szebenyi C."/>
            <person name="Tomsovsky M."/>
            <person name="Tulloss R.E."/>
            <person name="Uehling J."/>
            <person name="Grigoriev I.V."/>
            <person name="Vagvolgyi C."/>
            <person name="Papp T."/>
            <person name="Martin F.M."/>
            <person name="Miettinen O."/>
            <person name="Hibbett D.S."/>
            <person name="Nagy L.G."/>
        </authorList>
    </citation>
    <scope>NUCLEOTIDE SEQUENCE [LARGE SCALE GENOMIC DNA]</scope>
    <source>
        <strain evidence="1 2">FP101781</strain>
    </source>
</reference>
<evidence type="ECO:0000313" key="1">
    <source>
        <dbReference type="EMBL" id="TEB40214.1"/>
    </source>
</evidence>
<keyword evidence="2" id="KW-1185">Reference proteome</keyword>
<evidence type="ECO:0008006" key="3">
    <source>
        <dbReference type="Google" id="ProtNLM"/>
    </source>
</evidence>
<accession>A0A4Y7U1Q7</accession>